<proteinExistence type="predicted"/>
<feature type="chain" id="PRO_5002161547" evidence="1">
    <location>
        <begin position="20"/>
        <end position="154"/>
    </location>
</feature>
<reference evidence="3" key="2">
    <citation type="submission" date="2015-01" db="EMBL/GenBank/DDBJ databases">
        <title>Evolutionary Origins and Diversification of the Mycorrhizal Mutualists.</title>
        <authorList>
            <consortium name="DOE Joint Genome Institute"/>
            <consortium name="Mycorrhizal Genomics Consortium"/>
            <person name="Kohler A."/>
            <person name="Kuo A."/>
            <person name="Nagy L.G."/>
            <person name="Floudas D."/>
            <person name="Copeland A."/>
            <person name="Barry K.W."/>
            <person name="Cichocki N."/>
            <person name="Veneault-Fourrey C."/>
            <person name="LaButti K."/>
            <person name="Lindquist E.A."/>
            <person name="Lipzen A."/>
            <person name="Lundell T."/>
            <person name="Morin E."/>
            <person name="Murat C."/>
            <person name="Riley R."/>
            <person name="Ohm R."/>
            <person name="Sun H."/>
            <person name="Tunlid A."/>
            <person name="Henrissat B."/>
            <person name="Grigoriev I.V."/>
            <person name="Hibbett D.S."/>
            <person name="Martin F."/>
        </authorList>
    </citation>
    <scope>NUCLEOTIDE SEQUENCE [LARGE SCALE GENOMIC DNA]</scope>
    <source>
        <strain evidence="3">F 1598</strain>
    </source>
</reference>
<keyword evidence="1" id="KW-0732">Signal</keyword>
<dbReference type="HOGENOM" id="CLU_1704917_0_0_1"/>
<dbReference type="STRING" id="765440.A0A0C3B7Z1"/>
<feature type="signal peptide" evidence="1">
    <location>
        <begin position="1"/>
        <end position="19"/>
    </location>
</feature>
<organism evidence="2 3">
    <name type="scientific">Piloderma croceum (strain F 1598)</name>
    <dbReference type="NCBI Taxonomy" id="765440"/>
    <lineage>
        <taxon>Eukaryota</taxon>
        <taxon>Fungi</taxon>
        <taxon>Dikarya</taxon>
        <taxon>Basidiomycota</taxon>
        <taxon>Agaricomycotina</taxon>
        <taxon>Agaricomycetes</taxon>
        <taxon>Agaricomycetidae</taxon>
        <taxon>Atheliales</taxon>
        <taxon>Atheliaceae</taxon>
        <taxon>Piloderma</taxon>
    </lineage>
</organism>
<evidence type="ECO:0000256" key="1">
    <source>
        <dbReference type="SAM" id="SignalP"/>
    </source>
</evidence>
<gene>
    <name evidence="2" type="ORF">PILCRDRAFT_461899</name>
</gene>
<evidence type="ECO:0000313" key="2">
    <source>
        <dbReference type="EMBL" id="KIM82423.1"/>
    </source>
</evidence>
<dbReference type="OrthoDB" id="3234968at2759"/>
<protein>
    <submittedName>
        <fullName evidence="2">Uncharacterized protein</fullName>
    </submittedName>
</protein>
<dbReference type="InParanoid" id="A0A0C3B7Z1"/>
<name>A0A0C3B7Z1_PILCF</name>
<sequence>MALIFTVVLFLNLIDIVRTLDNITVDSTNFDRIHYAGNWTTSTYDNFDYGGTHQWSSDPSASATFTFTGVGVYYMSSLFNHSVTTQISIDGNPAQVLNLTSPAGGGAIQDVASAAVWGMDQLSNMPHNVVISRAPGGIFVEVDAFMCVPLFVYP</sequence>
<reference evidence="2 3" key="1">
    <citation type="submission" date="2014-04" db="EMBL/GenBank/DDBJ databases">
        <authorList>
            <consortium name="DOE Joint Genome Institute"/>
            <person name="Kuo A."/>
            <person name="Tarkka M."/>
            <person name="Buscot F."/>
            <person name="Kohler A."/>
            <person name="Nagy L.G."/>
            <person name="Floudas D."/>
            <person name="Copeland A."/>
            <person name="Barry K.W."/>
            <person name="Cichocki N."/>
            <person name="Veneault-Fourrey C."/>
            <person name="LaButti K."/>
            <person name="Lindquist E.A."/>
            <person name="Lipzen A."/>
            <person name="Lundell T."/>
            <person name="Morin E."/>
            <person name="Murat C."/>
            <person name="Sun H."/>
            <person name="Tunlid A."/>
            <person name="Henrissat B."/>
            <person name="Grigoriev I.V."/>
            <person name="Hibbett D.S."/>
            <person name="Martin F."/>
            <person name="Nordberg H.P."/>
            <person name="Cantor M.N."/>
            <person name="Hua S.X."/>
        </authorList>
    </citation>
    <scope>NUCLEOTIDE SEQUENCE [LARGE SCALE GENOMIC DNA]</scope>
    <source>
        <strain evidence="2 3">F 1598</strain>
    </source>
</reference>
<accession>A0A0C3B7Z1</accession>
<dbReference type="AlphaFoldDB" id="A0A0C3B7Z1"/>
<keyword evidence="3" id="KW-1185">Reference proteome</keyword>
<dbReference type="EMBL" id="KN832994">
    <property type="protein sequence ID" value="KIM82423.1"/>
    <property type="molecule type" value="Genomic_DNA"/>
</dbReference>
<evidence type="ECO:0000313" key="3">
    <source>
        <dbReference type="Proteomes" id="UP000054166"/>
    </source>
</evidence>
<dbReference type="Proteomes" id="UP000054166">
    <property type="component" value="Unassembled WGS sequence"/>
</dbReference>
<dbReference type="Gene3D" id="2.60.120.260">
    <property type="entry name" value="Galactose-binding domain-like"/>
    <property type="match status" value="1"/>
</dbReference>